<name>A0ABT2NKV9_9RHOB</name>
<dbReference type="InterPro" id="IPR039424">
    <property type="entry name" value="SBP_5"/>
</dbReference>
<dbReference type="SUPFAM" id="SSF53850">
    <property type="entry name" value="Periplasmic binding protein-like II"/>
    <property type="match status" value="1"/>
</dbReference>
<dbReference type="PANTHER" id="PTHR30290">
    <property type="entry name" value="PERIPLASMIC BINDING COMPONENT OF ABC TRANSPORTER"/>
    <property type="match status" value="1"/>
</dbReference>
<feature type="domain" description="Solute-binding protein family 5" evidence="3">
    <location>
        <begin position="107"/>
        <end position="452"/>
    </location>
</feature>
<dbReference type="EMBL" id="JAOCQF010000001">
    <property type="protein sequence ID" value="MCT8328723.1"/>
    <property type="molecule type" value="Genomic_DNA"/>
</dbReference>
<comment type="caution">
    <text evidence="4">The sequence shown here is derived from an EMBL/GenBank/DDBJ whole genome shotgun (WGS) entry which is preliminary data.</text>
</comment>
<dbReference type="PANTHER" id="PTHR30290:SF83">
    <property type="entry name" value="ABC TRANSPORTER SUBSTRATE-BINDING PROTEIN"/>
    <property type="match status" value="1"/>
</dbReference>
<protein>
    <submittedName>
        <fullName evidence="4">ABC transporter substrate-binding protein</fullName>
    </submittedName>
</protein>
<evidence type="ECO:0000256" key="1">
    <source>
        <dbReference type="ARBA" id="ARBA00004418"/>
    </source>
</evidence>
<dbReference type="InterPro" id="IPR030678">
    <property type="entry name" value="Peptide/Ni-bd"/>
</dbReference>
<dbReference type="Pfam" id="PF00496">
    <property type="entry name" value="SBP_bac_5"/>
    <property type="match status" value="1"/>
</dbReference>
<sequence length="548" mass="60397">MTHHFKPDCLHPAAVAYAEEVRAGTLSRREFLTRSSALGVSAAAAYGLLGLTAPAPARAQTAGGTLRVQMETKASKDPRTWDWSEYANFGRGWLDYMVEYNADGSLRGMLLESWEVNENATEYTLNVRKGVKWNNGDDFTAADVAHNINRWCDANVEGNSMAARMGGLVDPDTKVAREGAVTIVDDHTVKLVLPSPDITIVVGMADYPAAVVHQSYDNGDPSANPIGTGAWLPETNEVGVKQVLVRNPNHTWWGTEVYGGPYLDRIEYIDLGTDPSAFLAAAEADEIDMTYRTDGDFVEIFDGLGWPRSEAVTSATIAIRFNQGADLYKDVNVRRALQMAVDNNVILELGYAGLGSVAENHHVCPIHPEYAQLDPLVVDPAKAKEMIEAAGHGATEFELISLDDGWQAASCDAVAAQLRDAGLNVKRTILPGSTFWNDWTKYPFSATEWNMRPLGVQVLALAYKSGVAWNETAFANAEFDAALDEAMAIADADKRREVMARVEKIMQDEGVLIQPYWRSIYRHFKENVKGADMHPTFEHHHYKWSIEA</sequence>
<comment type="similarity">
    <text evidence="2">Belongs to the bacterial solute-binding protein 5 family.</text>
</comment>
<evidence type="ECO:0000256" key="2">
    <source>
        <dbReference type="ARBA" id="ARBA00005695"/>
    </source>
</evidence>
<dbReference type="InterPro" id="IPR000914">
    <property type="entry name" value="SBP_5_dom"/>
</dbReference>
<evidence type="ECO:0000313" key="5">
    <source>
        <dbReference type="Proteomes" id="UP001205601"/>
    </source>
</evidence>
<dbReference type="PIRSF" id="PIRSF002741">
    <property type="entry name" value="MppA"/>
    <property type="match status" value="1"/>
</dbReference>
<dbReference type="CDD" id="cd08503">
    <property type="entry name" value="PBP2_NikA_DppA_OppA_like_17"/>
    <property type="match status" value="1"/>
</dbReference>
<organism evidence="4 5">
    <name type="scientific">Albidovulum sediminis</name>
    <dbReference type="NCBI Taxonomy" id="3066345"/>
    <lineage>
        <taxon>Bacteria</taxon>
        <taxon>Pseudomonadati</taxon>
        <taxon>Pseudomonadota</taxon>
        <taxon>Alphaproteobacteria</taxon>
        <taxon>Rhodobacterales</taxon>
        <taxon>Paracoccaceae</taxon>
        <taxon>Albidovulum</taxon>
    </lineage>
</organism>
<dbReference type="InterPro" id="IPR006311">
    <property type="entry name" value="TAT_signal"/>
</dbReference>
<proteinExistence type="inferred from homology"/>
<gene>
    <name evidence="4" type="ORF">N5I32_04250</name>
</gene>
<keyword evidence="5" id="KW-1185">Reference proteome</keyword>
<comment type="subcellular location">
    <subcellularLocation>
        <location evidence="1">Periplasm</location>
    </subcellularLocation>
</comment>
<dbReference type="Proteomes" id="UP001205601">
    <property type="component" value="Unassembled WGS sequence"/>
</dbReference>
<dbReference type="RefSeq" id="WP_261494147.1">
    <property type="nucleotide sequence ID" value="NZ_JAOCQF010000001.1"/>
</dbReference>
<evidence type="ECO:0000259" key="3">
    <source>
        <dbReference type="Pfam" id="PF00496"/>
    </source>
</evidence>
<dbReference type="PROSITE" id="PS51318">
    <property type="entry name" value="TAT"/>
    <property type="match status" value="1"/>
</dbReference>
<dbReference type="Gene3D" id="3.40.190.10">
    <property type="entry name" value="Periplasmic binding protein-like II"/>
    <property type="match status" value="1"/>
</dbReference>
<dbReference type="Gene3D" id="3.10.105.10">
    <property type="entry name" value="Dipeptide-binding Protein, Domain 3"/>
    <property type="match status" value="1"/>
</dbReference>
<accession>A0ABT2NKV9</accession>
<evidence type="ECO:0000313" key="4">
    <source>
        <dbReference type="EMBL" id="MCT8328723.1"/>
    </source>
</evidence>
<reference evidence="5" key="1">
    <citation type="submission" date="2023-07" db="EMBL/GenBank/DDBJ databases">
        <title>Defluviimonas sediminis sp. nov., isolated from mangrove sediment.</title>
        <authorList>
            <person name="Liu L."/>
            <person name="Li J."/>
            <person name="Huang Y."/>
            <person name="Pan J."/>
            <person name="Li M."/>
        </authorList>
    </citation>
    <scope>NUCLEOTIDE SEQUENCE [LARGE SCALE GENOMIC DNA]</scope>
    <source>
        <strain evidence="5">FT324</strain>
    </source>
</reference>